<feature type="region of interest" description="Disordered" evidence="1">
    <location>
        <begin position="619"/>
        <end position="1248"/>
    </location>
</feature>
<feature type="compositionally biased region" description="Low complexity" evidence="1">
    <location>
        <begin position="14"/>
        <end position="25"/>
    </location>
</feature>
<dbReference type="AlphaFoldDB" id="A0A6A6W709"/>
<feature type="compositionally biased region" description="Basic and acidic residues" evidence="1">
    <location>
        <begin position="766"/>
        <end position="785"/>
    </location>
</feature>
<dbReference type="GeneID" id="54488153"/>
<feature type="compositionally biased region" description="Basic and acidic residues" evidence="1">
    <location>
        <begin position="1157"/>
        <end position="1166"/>
    </location>
</feature>
<feature type="compositionally biased region" description="Low complexity" evidence="1">
    <location>
        <begin position="918"/>
        <end position="935"/>
    </location>
</feature>
<feature type="compositionally biased region" description="Polar residues" evidence="1">
    <location>
        <begin position="1016"/>
        <end position="1028"/>
    </location>
</feature>
<feature type="compositionally biased region" description="Polar residues" evidence="1">
    <location>
        <begin position="1068"/>
        <end position="1079"/>
    </location>
</feature>
<feature type="compositionally biased region" description="Polar residues" evidence="1">
    <location>
        <begin position="642"/>
        <end position="667"/>
    </location>
</feature>
<feature type="compositionally biased region" description="Basic and acidic residues" evidence="1">
    <location>
        <begin position="720"/>
        <end position="729"/>
    </location>
</feature>
<proteinExistence type="predicted"/>
<accession>A0A6A6W709</accession>
<feature type="compositionally biased region" description="Low complexity" evidence="1">
    <location>
        <begin position="734"/>
        <end position="745"/>
    </location>
</feature>
<feature type="compositionally biased region" description="Gly residues" evidence="1">
    <location>
        <begin position="1053"/>
        <end position="1064"/>
    </location>
</feature>
<protein>
    <submittedName>
        <fullName evidence="2">Uncharacterized protein</fullName>
    </submittedName>
</protein>
<feature type="compositionally biased region" description="Polar residues" evidence="1">
    <location>
        <begin position="684"/>
        <end position="698"/>
    </location>
</feature>
<feature type="region of interest" description="Disordered" evidence="1">
    <location>
        <begin position="307"/>
        <end position="357"/>
    </location>
</feature>
<feature type="compositionally biased region" description="Basic and acidic residues" evidence="1">
    <location>
        <begin position="478"/>
        <end position="489"/>
    </location>
</feature>
<feature type="compositionally biased region" description="Basic and acidic residues" evidence="1">
    <location>
        <begin position="342"/>
        <end position="352"/>
    </location>
</feature>
<feature type="compositionally biased region" description="Low complexity" evidence="1">
    <location>
        <begin position="834"/>
        <end position="849"/>
    </location>
</feature>
<dbReference type="OrthoDB" id="5382203at2759"/>
<dbReference type="RefSeq" id="XP_033600201.1">
    <property type="nucleotide sequence ID" value="XM_033747099.1"/>
</dbReference>
<feature type="compositionally biased region" description="Low complexity" evidence="1">
    <location>
        <begin position="627"/>
        <end position="639"/>
    </location>
</feature>
<keyword evidence="3" id="KW-1185">Reference proteome</keyword>
<feature type="compositionally biased region" description="Polar residues" evidence="1">
    <location>
        <begin position="548"/>
        <end position="563"/>
    </location>
</feature>
<evidence type="ECO:0000313" key="2">
    <source>
        <dbReference type="EMBL" id="KAF2757750.1"/>
    </source>
</evidence>
<evidence type="ECO:0000313" key="3">
    <source>
        <dbReference type="Proteomes" id="UP000799437"/>
    </source>
</evidence>
<dbReference type="GO" id="GO:0046982">
    <property type="term" value="F:protein heterodimerization activity"/>
    <property type="evidence" value="ECO:0007669"/>
    <property type="project" value="InterPro"/>
</dbReference>
<feature type="region of interest" description="Disordered" evidence="1">
    <location>
        <begin position="454"/>
        <end position="581"/>
    </location>
</feature>
<dbReference type="Proteomes" id="UP000799437">
    <property type="component" value="Unassembled WGS sequence"/>
</dbReference>
<sequence length="1261" mass="137597">MSRNAKSENGDFISPRSSRAPSFSSERSSMSIGLMIPPSMVVTPPPAYVAVAAASQIVTDQHNASMREQLGLDDHSTPTEDVALFSDDALTLVNSFLDNLLFTFLSTAQSSTLSAIRPAIVEVLKPKLAREAIANADQELQDLLAGEPEDGDEEESLDDDDDDPKPKWELVKVWKRTRLRVMVYTRLGEMEDEDEETYIAQLERQEGETVGKKPSSAQSSLVSWAAAIFLTSVVEYIAEQALNVCGQAAFTRAANKRKKSVSSATDNEPELRPVERVVIEEHDAEKIALNPLLGRLWRTWRKRSRSSAGYTSPMSRRPVGGRYSRGLYHQPSFDESVLSNEEGSRMSMDREPGPIPTETEIAANIPLPMTERDVDEIEVPGLAKEINDDDVDDDGVLTPAVHAPKRPHSSFLPPPSRFYDEEPVASRTSRQRPVSLPPPLRIPYELYRVAEMQDSPTTDFETPMEPTPEEESYVSESDLVKQHGPRERVVPNTDAHGSVFARDTTPQPEAHVVGVSPQSSPRDEDGDEEYDPFRVQSQTAGAPYAKRSSPSYNTRSGSASNTEKYTKNKRSSTYHAAAHDPEEIGVARTSDVPIAAQNLDLLSANMNGSDLQDVPNVEHYLQENDQPAPGDLAPAPLALRKTGSSASDISPISEQFAPRSTSRSVTLSPVHESFPQAELARGHSLTNGKGTRQTSGSLSKDKSRDRSSNNSISSISKSKRQSDEPERAAVQRISSSSQSTSVGSSILNKAGSFDGETRPRGLSGRMSEEDRVKEFDSLVSREETVKYTLTPSSMREMEGRAPMSREPPKPTTKVTVHRQEHPAPDTFTPTSISQQQPRQQPRQQPQQQQSFPRVPSNTRPTPAYPRRFGGPTARDARVQTDSMRDFADFIRSTGPARDTEEVRPILSASPNSKSSIGRRLSASARARSASNNSNATKVNNDGPTARPRVQLEPRGPSSPNEGSGDLIDFIRQGPPSGKSGEHRIARTVAPFRTTMDSDEFNNMYSDRSDHHGTPPESVTSGTTNNSRTGLLPAPKVSQPTYSTSPKQQTSNNRGGGGGGGGGGAAAAVTSSPDSGPTITRTRRRVKDPYAIDYSDDEDEDLLTALPKQTQRQEESLIDFLRNVDPPSQNEPKPIVTAGSIPRRLNDTASSSNGQRVPYDDDPKDVRSPPLSPLAAHPPPANTAARMTRPKQSSATGARDARVVSPRQGATNSETGDLADFLRNSGPPVPPAATQRLPTGAANKNNQKAEWKFWKRRAATEV</sequence>
<gene>
    <name evidence="2" type="ORF">EJ05DRAFT_501272</name>
</gene>
<feature type="region of interest" description="Disordered" evidence="1">
    <location>
        <begin position="399"/>
        <end position="438"/>
    </location>
</feature>
<feature type="region of interest" description="Disordered" evidence="1">
    <location>
        <begin position="1"/>
        <end position="25"/>
    </location>
</feature>
<evidence type="ECO:0000256" key="1">
    <source>
        <dbReference type="SAM" id="MobiDB-lite"/>
    </source>
</evidence>
<reference evidence="2" key="1">
    <citation type="journal article" date="2020" name="Stud. Mycol.">
        <title>101 Dothideomycetes genomes: a test case for predicting lifestyles and emergence of pathogens.</title>
        <authorList>
            <person name="Haridas S."/>
            <person name="Albert R."/>
            <person name="Binder M."/>
            <person name="Bloem J."/>
            <person name="Labutti K."/>
            <person name="Salamov A."/>
            <person name="Andreopoulos B."/>
            <person name="Baker S."/>
            <person name="Barry K."/>
            <person name="Bills G."/>
            <person name="Bluhm B."/>
            <person name="Cannon C."/>
            <person name="Castanera R."/>
            <person name="Culley D."/>
            <person name="Daum C."/>
            <person name="Ezra D."/>
            <person name="Gonzalez J."/>
            <person name="Henrissat B."/>
            <person name="Kuo A."/>
            <person name="Liang C."/>
            <person name="Lipzen A."/>
            <person name="Lutzoni F."/>
            <person name="Magnuson J."/>
            <person name="Mondo S."/>
            <person name="Nolan M."/>
            <person name="Ohm R."/>
            <person name="Pangilinan J."/>
            <person name="Park H.-J."/>
            <person name="Ramirez L."/>
            <person name="Alfaro M."/>
            <person name="Sun H."/>
            <person name="Tritt A."/>
            <person name="Yoshinaga Y."/>
            <person name="Zwiers L.-H."/>
            <person name="Turgeon B."/>
            <person name="Goodwin S."/>
            <person name="Spatafora J."/>
            <person name="Crous P."/>
            <person name="Grigoriev I."/>
        </authorList>
    </citation>
    <scope>NUCLEOTIDE SEQUENCE</scope>
    <source>
        <strain evidence="2">CBS 121739</strain>
    </source>
</reference>
<organism evidence="2 3">
    <name type="scientific">Pseudovirgaria hyperparasitica</name>
    <dbReference type="NCBI Taxonomy" id="470096"/>
    <lineage>
        <taxon>Eukaryota</taxon>
        <taxon>Fungi</taxon>
        <taxon>Dikarya</taxon>
        <taxon>Ascomycota</taxon>
        <taxon>Pezizomycotina</taxon>
        <taxon>Dothideomycetes</taxon>
        <taxon>Dothideomycetes incertae sedis</taxon>
        <taxon>Acrospermales</taxon>
        <taxon>Acrospermaceae</taxon>
        <taxon>Pseudovirgaria</taxon>
    </lineage>
</organism>
<feature type="compositionally biased region" description="Pro residues" evidence="1">
    <location>
        <begin position="1169"/>
        <end position="1180"/>
    </location>
</feature>
<name>A0A6A6W709_9PEZI</name>
<dbReference type="Gene3D" id="1.10.20.10">
    <property type="entry name" value="Histone, subunit A"/>
    <property type="match status" value="1"/>
</dbReference>
<dbReference type="InterPro" id="IPR009072">
    <property type="entry name" value="Histone-fold"/>
</dbReference>
<feature type="compositionally biased region" description="Basic and acidic residues" evidence="1">
    <location>
        <begin position="874"/>
        <end position="888"/>
    </location>
</feature>
<dbReference type="EMBL" id="ML996573">
    <property type="protein sequence ID" value="KAF2757750.1"/>
    <property type="molecule type" value="Genomic_DNA"/>
</dbReference>
<feature type="compositionally biased region" description="Polar residues" evidence="1">
    <location>
        <begin position="1037"/>
        <end position="1052"/>
    </location>
</feature>